<name>A0ABR8YAZ6_9BACT</name>
<organism evidence="1 2">
    <name type="scientific">Phocaeicola intestinalis</name>
    <dbReference type="NCBI Taxonomy" id="2762212"/>
    <lineage>
        <taxon>Bacteria</taxon>
        <taxon>Pseudomonadati</taxon>
        <taxon>Bacteroidota</taxon>
        <taxon>Bacteroidia</taxon>
        <taxon>Bacteroidales</taxon>
        <taxon>Bacteroidaceae</taxon>
        <taxon>Phocaeicola</taxon>
    </lineage>
</organism>
<dbReference type="Proteomes" id="UP000620874">
    <property type="component" value="Unassembled WGS sequence"/>
</dbReference>
<dbReference type="EMBL" id="JACSPP010000048">
    <property type="protein sequence ID" value="MBD8041342.1"/>
    <property type="molecule type" value="Genomic_DNA"/>
</dbReference>
<sequence>MNQKYCLELFDENDNLNLYTIRLKDEKLTEFEKFLEKFPDDCEYKEDIDIIIRWIEKITEKGALSRYFKPEGKYGDGVGAIPIETNNIRLYCLRLSDKILILGNGGIKDADTWQESPTLRPFVELLIDTSRFINTRRQKGNIQLNDKTIVGNLNFVR</sequence>
<accession>A0ABR8YAZ6</accession>
<proteinExistence type="predicted"/>
<evidence type="ECO:0000313" key="2">
    <source>
        <dbReference type="Proteomes" id="UP000620874"/>
    </source>
</evidence>
<evidence type="ECO:0000313" key="1">
    <source>
        <dbReference type="EMBL" id="MBD8041342.1"/>
    </source>
</evidence>
<keyword evidence="2" id="KW-1185">Reference proteome</keyword>
<dbReference type="RefSeq" id="WP_191764723.1">
    <property type="nucleotide sequence ID" value="NZ_JACSPP010000048.1"/>
</dbReference>
<gene>
    <name evidence="1" type="ORF">H9625_13025</name>
</gene>
<comment type="caution">
    <text evidence="1">The sequence shown here is derived from an EMBL/GenBank/DDBJ whole genome shotgun (WGS) entry which is preliminary data.</text>
</comment>
<reference evidence="1 2" key="1">
    <citation type="submission" date="2020-08" db="EMBL/GenBank/DDBJ databases">
        <title>A Genomic Blueprint of the Chicken Gut Microbiome.</title>
        <authorList>
            <person name="Gilroy R."/>
            <person name="Ravi A."/>
            <person name="Getino M."/>
            <person name="Pursley I."/>
            <person name="Horton D.L."/>
            <person name="Alikhan N.-F."/>
            <person name="Baker D."/>
            <person name="Gharbi K."/>
            <person name="Hall N."/>
            <person name="Watson M."/>
            <person name="Adriaenssens E.M."/>
            <person name="Foster-Nyarko E."/>
            <person name="Jarju S."/>
            <person name="Secka A."/>
            <person name="Antonio M."/>
            <person name="Oren A."/>
            <person name="Chaudhuri R."/>
            <person name="La Ragione R.M."/>
            <person name="Hildebrand F."/>
            <person name="Pallen M.J."/>
        </authorList>
    </citation>
    <scope>NUCLEOTIDE SEQUENCE [LARGE SCALE GENOMIC DNA]</scope>
    <source>
        <strain evidence="1 2">Sa1CVN1</strain>
    </source>
</reference>
<protein>
    <submittedName>
        <fullName evidence="1">Uncharacterized protein</fullName>
    </submittedName>
</protein>